<dbReference type="InterPro" id="IPR000944">
    <property type="entry name" value="Tscrpt_reg_Rrf2"/>
</dbReference>
<evidence type="ECO:0000313" key="2">
    <source>
        <dbReference type="Proteomes" id="UP001332931"/>
    </source>
</evidence>
<dbReference type="Gene3D" id="1.10.10.10">
    <property type="entry name" value="Winged helix-like DNA-binding domain superfamily/Winged helix DNA-binding domain"/>
    <property type="match status" value="1"/>
</dbReference>
<dbReference type="Proteomes" id="UP001332931">
    <property type="component" value="Unassembled WGS sequence"/>
</dbReference>
<comment type="caution">
    <text evidence="1">The sequence shown here is derived from an EMBL/GenBank/DDBJ whole genome shotgun (WGS) entry which is preliminary data.</text>
</comment>
<dbReference type="SUPFAM" id="SSF46785">
    <property type="entry name" value="Winged helix' DNA-binding domain"/>
    <property type="match status" value="1"/>
</dbReference>
<keyword evidence="2" id="KW-1185">Reference proteome</keyword>
<dbReference type="RefSeq" id="WP_330958274.1">
    <property type="nucleotide sequence ID" value="NZ_JAZGJQ010000005.1"/>
</dbReference>
<dbReference type="NCBIfam" id="TIGR00738">
    <property type="entry name" value="rrf2_super"/>
    <property type="match status" value="1"/>
</dbReference>
<reference evidence="1 2" key="1">
    <citation type="submission" date="2024-01" db="EMBL/GenBank/DDBJ databases">
        <title>Description of Olsenella sp. nov., isolated from pig feces.</title>
        <authorList>
            <person name="Chang Y.-H."/>
        </authorList>
    </citation>
    <scope>NUCLEOTIDE SEQUENCE [LARGE SCALE GENOMIC DNA]</scope>
    <source>
        <strain evidence="1 2">YH-ols2223</strain>
    </source>
</reference>
<dbReference type="InterPro" id="IPR036390">
    <property type="entry name" value="WH_DNA-bd_sf"/>
</dbReference>
<dbReference type="PROSITE" id="PS51197">
    <property type="entry name" value="HTH_RRF2_2"/>
    <property type="match status" value="1"/>
</dbReference>
<dbReference type="Pfam" id="PF02082">
    <property type="entry name" value="Rrf2"/>
    <property type="match status" value="1"/>
</dbReference>
<protein>
    <submittedName>
        <fullName evidence="1">Rrf2 family transcriptional regulator</fullName>
    </submittedName>
</protein>
<proteinExistence type="predicted"/>
<evidence type="ECO:0000313" key="1">
    <source>
        <dbReference type="EMBL" id="MEE6147506.1"/>
    </source>
</evidence>
<sequence length="185" mass="19788">MDISRKTDYALRMIADLVRHPGSVVSVRSAAEENGVPYSFARSIQHELVRAGIIESLRGSHGGMKLAVDPHEATLLQVIEALQGPVNIAVCDTCERDYPCPNLETCRFNRIWCYARKLLEAYFGSVSLADAILGTDSARQPSPEVSALAPHLGELALAGCPKTGVGVDVAFGRGGEPVDGTARGR</sequence>
<dbReference type="EMBL" id="JAZGJQ010000005">
    <property type="protein sequence ID" value="MEE6147506.1"/>
    <property type="molecule type" value="Genomic_DNA"/>
</dbReference>
<name>A0ABU7RA71_9ACTN</name>
<gene>
    <name evidence="1" type="ORF">VXJ25_05815</name>
</gene>
<organism evidence="1 2">
    <name type="scientific">Olsenella absiana</name>
    <dbReference type="NCBI Taxonomy" id="3115222"/>
    <lineage>
        <taxon>Bacteria</taxon>
        <taxon>Bacillati</taxon>
        <taxon>Actinomycetota</taxon>
        <taxon>Coriobacteriia</taxon>
        <taxon>Coriobacteriales</taxon>
        <taxon>Atopobiaceae</taxon>
        <taxon>Olsenella</taxon>
    </lineage>
</organism>
<dbReference type="PANTHER" id="PTHR33221:SF15">
    <property type="entry name" value="HTH-TYPE TRANSCRIPTIONAL REGULATOR YWGB-RELATED"/>
    <property type="match status" value="1"/>
</dbReference>
<dbReference type="PANTHER" id="PTHR33221">
    <property type="entry name" value="WINGED HELIX-TURN-HELIX TRANSCRIPTIONAL REGULATOR, RRF2 FAMILY"/>
    <property type="match status" value="1"/>
</dbReference>
<dbReference type="InterPro" id="IPR036388">
    <property type="entry name" value="WH-like_DNA-bd_sf"/>
</dbReference>
<accession>A0ABU7RA71</accession>